<keyword evidence="1" id="KW-0472">Membrane</keyword>
<sequence length="45" mass="5042">MRTRKKDIRPSLSTPLVGYGIMLLSLGCFLILLWVLTIVVRVVLG</sequence>
<proteinExistence type="predicted"/>
<dbReference type="PROSITE" id="PS51257">
    <property type="entry name" value="PROKAR_LIPOPROTEIN"/>
    <property type="match status" value="1"/>
</dbReference>
<keyword evidence="1" id="KW-1133">Transmembrane helix</keyword>
<evidence type="ECO:0000256" key="1">
    <source>
        <dbReference type="SAM" id="Phobius"/>
    </source>
</evidence>
<dbReference type="Proteomes" id="UP001232750">
    <property type="component" value="Unassembled WGS sequence"/>
</dbReference>
<dbReference type="EMBL" id="JASJEU010000022">
    <property type="protein sequence ID" value="MDJ1651479.1"/>
    <property type="molecule type" value="Genomic_DNA"/>
</dbReference>
<protein>
    <submittedName>
        <fullName evidence="2">Uncharacterized protein</fullName>
    </submittedName>
</protein>
<keyword evidence="1" id="KW-0812">Transmembrane</keyword>
<keyword evidence="3" id="KW-1185">Reference proteome</keyword>
<organism evidence="2 3">
    <name type="scientific">Gordonibacter faecis</name>
    <dbReference type="NCBI Taxonomy" id="3047475"/>
    <lineage>
        <taxon>Bacteria</taxon>
        <taxon>Bacillati</taxon>
        <taxon>Actinomycetota</taxon>
        <taxon>Coriobacteriia</taxon>
        <taxon>Eggerthellales</taxon>
        <taxon>Eggerthellaceae</taxon>
        <taxon>Gordonibacter</taxon>
    </lineage>
</organism>
<feature type="transmembrane region" description="Helical" evidence="1">
    <location>
        <begin position="21"/>
        <end position="44"/>
    </location>
</feature>
<comment type="caution">
    <text evidence="2">The sequence shown here is derived from an EMBL/GenBank/DDBJ whole genome shotgun (WGS) entry which is preliminary data.</text>
</comment>
<dbReference type="RefSeq" id="WP_283832822.1">
    <property type="nucleotide sequence ID" value="NZ_JASJEU010000022.1"/>
</dbReference>
<gene>
    <name evidence="2" type="ORF">QNJ86_11765</name>
</gene>
<accession>A0ABT7DPK3</accession>
<evidence type="ECO:0000313" key="3">
    <source>
        <dbReference type="Proteomes" id="UP001232750"/>
    </source>
</evidence>
<evidence type="ECO:0000313" key="2">
    <source>
        <dbReference type="EMBL" id="MDJ1651479.1"/>
    </source>
</evidence>
<name>A0ABT7DPK3_9ACTN</name>
<reference evidence="2 3" key="1">
    <citation type="submission" date="2023-05" db="EMBL/GenBank/DDBJ databases">
        <title>Gordonibacter KGMB12511T sp. nov., isolated from faeces of healthy Korean.</title>
        <authorList>
            <person name="Kim H.S."/>
            <person name="Kim J.-S."/>
            <person name="Suh M.K."/>
            <person name="Eom M.K."/>
            <person name="Do H.E."/>
            <person name="Lee J.-S."/>
        </authorList>
    </citation>
    <scope>NUCLEOTIDE SEQUENCE [LARGE SCALE GENOMIC DNA]</scope>
    <source>
        <strain evidence="2 3">KGMB12511</strain>
    </source>
</reference>